<feature type="transmembrane region" description="Helical" evidence="1">
    <location>
        <begin position="12"/>
        <end position="30"/>
    </location>
</feature>
<dbReference type="InterPro" id="IPR021315">
    <property type="entry name" value="Gap/Sap"/>
</dbReference>
<feature type="transmembrane region" description="Helical" evidence="1">
    <location>
        <begin position="120"/>
        <end position="147"/>
    </location>
</feature>
<gene>
    <name evidence="2" type="ORF">WDU99_09845</name>
</gene>
<evidence type="ECO:0000313" key="2">
    <source>
        <dbReference type="EMBL" id="MEJ1088618.1"/>
    </source>
</evidence>
<evidence type="ECO:0000313" key="3">
    <source>
        <dbReference type="Proteomes" id="UP001371224"/>
    </source>
</evidence>
<name>A0ABU8LBB9_9MICO</name>
<evidence type="ECO:0000256" key="1">
    <source>
        <dbReference type="SAM" id="Phobius"/>
    </source>
</evidence>
<feature type="transmembrane region" description="Helical" evidence="1">
    <location>
        <begin position="202"/>
        <end position="221"/>
    </location>
</feature>
<protein>
    <submittedName>
        <fullName evidence="2">GAP family protein</fullName>
    </submittedName>
</protein>
<organism evidence="2 3">
    <name type="scientific">Microbacterium bandirmense</name>
    <dbReference type="NCBI Taxonomy" id="3122050"/>
    <lineage>
        <taxon>Bacteria</taxon>
        <taxon>Bacillati</taxon>
        <taxon>Actinomycetota</taxon>
        <taxon>Actinomycetes</taxon>
        <taxon>Micrococcales</taxon>
        <taxon>Microbacteriaceae</taxon>
        <taxon>Microbacterium</taxon>
    </lineage>
</organism>
<keyword evidence="1" id="KW-0472">Membrane</keyword>
<dbReference type="RefSeq" id="WP_337332275.1">
    <property type="nucleotide sequence ID" value="NZ_JBBDGM010000007.1"/>
</dbReference>
<feature type="transmembrane region" description="Helical" evidence="1">
    <location>
        <begin position="75"/>
        <end position="92"/>
    </location>
</feature>
<keyword evidence="3" id="KW-1185">Reference proteome</keyword>
<feature type="transmembrane region" description="Helical" evidence="1">
    <location>
        <begin position="159"/>
        <end position="181"/>
    </location>
</feature>
<proteinExistence type="predicted"/>
<keyword evidence="1" id="KW-1133">Transmembrane helix</keyword>
<accession>A0ABU8LBB9</accession>
<sequence length="224" mass="23392">MLEVIGDVLPNAVGIAISPIPIIAVILMLMSPRSKQLGLGFLVGWLLGVLVVTAIFTLLAGVVPEPETSDDSKPVMAVIQLALGLLLLLLAVRQWRSRPAHGETAELPAWMSKTDMMKPLAATGFAFLLGGVNPKNLLLAAAAGSMIGHGELQLPEQLIVVLIFGVIATLTVAIPVIFVIAAPQKAAEVLAGVRTWLTANNAVIMTVLFVVLGISVVGKGLGNF</sequence>
<feature type="transmembrane region" description="Helical" evidence="1">
    <location>
        <begin position="37"/>
        <end position="63"/>
    </location>
</feature>
<dbReference type="EMBL" id="JBBDGM010000007">
    <property type="protein sequence ID" value="MEJ1088618.1"/>
    <property type="molecule type" value="Genomic_DNA"/>
</dbReference>
<dbReference type="Proteomes" id="UP001371224">
    <property type="component" value="Unassembled WGS sequence"/>
</dbReference>
<dbReference type="Pfam" id="PF11139">
    <property type="entry name" value="SfLAP"/>
    <property type="match status" value="1"/>
</dbReference>
<comment type="caution">
    <text evidence="2">The sequence shown here is derived from an EMBL/GenBank/DDBJ whole genome shotgun (WGS) entry which is preliminary data.</text>
</comment>
<keyword evidence="1" id="KW-0812">Transmembrane</keyword>
<reference evidence="2 3" key="1">
    <citation type="submission" date="2024-02" db="EMBL/GenBank/DDBJ databases">
        <authorList>
            <person name="Saticioglu I.B."/>
        </authorList>
    </citation>
    <scope>NUCLEOTIDE SEQUENCE [LARGE SCALE GENOMIC DNA]</scope>
    <source>
        <strain evidence="2 3">Mu-80</strain>
    </source>
</reference>